<evidence type="ECO:0000313" key="2">
    <source>
        <dbReference type="Proteomes" id="UP000275385"/>
    </source>
</evidence>
<dbReference type="AlphaFoldDB" id="A0A420Y6A3"/>
<organism evidence="1 2">
    <name type="scientific">Coniochaeta pulveracea</name>
    <dbReference type="NCBI Taxonomy" id="177199"/>
    <lineage>
        <taxon>Eukaryota</taxon>
        <taxon>Fungi</taxon>
        <taxon>Dikarya</taxon>
        <taxon>Ascomycota</taxon>
        <taxon>Pezizomycotina</taxon>
        <taxon>Sordariomycetes</taxon>
        <taxon>Sordariomycetidae</taxon>
        <taxon>Coniochaetales</taxon>
        <taxon>Coniochaetaceae</taxon>
        <taxon>Coniochaeta</taxon>
    </lineage>
</organism>
<dbReference type="Proteomes" id="UP000275385">
    <property type="component" value="Unassembled WGS sequence"/>
</dbReference>
<accession>A0A420Y6A3</accession>
<dbReference type="EMBL" id="QVQW01000043">
    <property type="protein sequence ID" value="RKU43419.1"/>
    <property type="molecule type" value="Genomic_DNA"/>
</dbReference>
<gene>
    <name evidence="1" type="ORF">DL546_004798</name>
</gene>
<name>A0A420Y6A3_9PEZI</name>
<keyword evidence="2" id="KW-1185">Reference proteome</keyword>
<sequence>MPVQLYALPPNAERYGHTIRDVGKETGTRKHTTAKGVATVNVYPACCHGSAGGLVTTLSAKLVHLGVSTGNDGEICTVNDLLGFHRLQGPLSRSAPGPGHFISTFRTPCQSLCAALSAHRVTVRRREQQRMSGR</sequence>
<proteinExistence type="predicted"/>
<reference evidence="1 2" key="1">
    <citation type="submission" date="2018-08" db="EMBL/GenBank/DDBJ databases">
        <title>Draft genome of the lignicolous fungus Coniochaeta pulveracea.</title>
        <authorList>
            <person name="Borstlap C.J."/>
            <person name="De Witt R.N."/>
            <person name="Botha A."/>
            <person name="Volschenk H."/>
        </authorList>
    </citation>
    <scope>NUCLEOTIDE SEQUENCE [LARGE SCALE GENOMIC DNA]</scope>
    <source>
        <strain evidence="1 2">CAB683</strain>
    </source>
</reference>
<protein>
    <submittedName>
        <fullName evidence="1">Uncharacterized protein</fullName>
    </submittedName>
</protein>
<comment type="caution">
    <text evidence="1">The sequence shown here is derived from an EMBL/GenBank/DDBJ whole genome shotgun (WGS) entry which is preliminary data.</text>
</comment>
<evidence type="ECO:0000313" key="1">
    <source>
        <dbReference type="EMBL" id="RKU43419.1"/>
    </source>
</evidence>